<comment type="caution">
    <text evidence="1">The sequence shown here is derived from an EMBL/GenBank/DDBJ whole genome shotgun (WGS) entry which is preliminary data.</text>
</comment>
<accession>A0A4Y2DFT6</accession>
<proteinExistence type="predicted"/>
<evidence type="ECO:0000313" key="1">
    <source>
        <dbReference type="EMBL" id="GBM15099.1"/>
    </source>
</evidence>
<reference evidence="1 2" key="1">
    <citation type="journal article" date="2019" name="Sci. Rep.">
        <title>Orb-weaving spider Araneus ventricosus genome elucidates the spidroin gene catalogue.</title>
        <authorList>
            <person name="Kono N."/>
            <person name="Nakamura H."/>
            <person name="Ohtoshi R."/>
            <person name="Moran D.A.P."/>
            <person name="Shinohara A."/>
            <person name="Yoshida Y."/>
            <person name="Fujiwara M."/>
            <person name="Mori M."/>
            <person name="Tomita M."/>
            <person name="Arakawa K."/>
        </authorList>
    </citation>
    <scope>NUCLEOTIDE SEQUENCE [LARGE SCALE GENOMIC DNA]</scope>
</reference>
<dbReference type="OrthoDB" id="6777517at2759"/>
<keyword evidence="2" id="KW-1185">Reference proteome</keyword>
<evidence type="ECO:0008006" key="3">
    <source>
        <dbReference type="Google" id="ProtNLM"/>
    </source>
</evidence>
<dbReference type="EMBL" id="BGPR01089386">
    <property type="protein sequence ID" value="GBM15099.1"/>
    <property type="molecule type" value="Genomic_DNA"/>
</dbReference>
<evidence type="ECO:0000313" key="2">
    <source>
        <dbReference type="Proteomes" id="UP000499080"/>
    </source>
</evidence>
<dbReference type="Proteomes" id="UP000499080">
    <property type="component" value="Unassembled WGS sequence"/>
</dbReference>
<dbReference type="AlphaFoldDB" id="A0A4Y2DFT6"/>
<sequence>MIMYGSTVWYRDLVKINKKLIQIQRTPLTGITKTYRTVSNAALQVLAGCPPLDIKIAEEIEVLTRIKQVKRKQEIGGIISFDYELKIKPWQLIRIRWEFFEEQENGHLIFTDGSKIGDKVGCGIVLYYNKMEL</sequence>
<name>A0A4Y2DFT6_ARAVE</name>
<protein>
    <recommendedName>
        <fullName evidence="3">RNase H type-1 domain-containing protein</fullName>
    </recommendedName>
</protein>
<organism evidence="1 2">
    <name type="scientific">Araneus ventricosus</name>
    <name type="common">Orbweaver spider</name>
    <name type="synonym">Epeira ventricosa</name>
    <dbReference type="NCBI Taxonomy" id="182803"/>
    <lineage>
        <taxon>Eukaryota</taxon>
        <taxon>Metazoa</taxon>
        <taxon>Ecdysozoa</taxon>
        <taxon>Arthropoda</taxon>
        <taxon>Chelicerata</taxon>
        <taxon>Arachnida</taxon>
        <taxon>Araneae</taxon>
        <taxon>Araneomorphae</taxon>
        <taxon>Entelegynae</taxon>
        <taxon>Araneoidea</taxon>
        <taxon>Araneidae</taxon>
        <taxon>Araneus</taxon>
    </lineage>
</organism>
<gene>
    <name evidence="1" type="ORF">AVEN_118470_1</name>
</gene>